<evidence type="ECO:0000313" key="2">
    <source>
        <dbReference type="Proteomes" id="UP000037594"/>
    </source>
</evidence>
<accession>A0A0J8U8A0</accession>
<proteinExistence type="predicted"/>
<sequence>MMADRKPHPGAHAHNRSMPGSIETAISRAEFALMFVAEIPCDSDILASERGDGVIHGAARWRLRLDPCMVAEHAPVLGVICDSCASWLNQRLRDHVRSEGEVCACQHCGGRVDVLASYTLHEL</sequence>
<dbReference type="EMBL" id="LFOD01000012">
    <property type="protein sequence ID" value="KMV17641.1"/>
    <property type="molecule type" value="Genomic_DNA"/>
</dbReference>
<reference evidence="1 2" key="1">
    <citation type="submission" date="2015-06" db="EMBL/GenBank/DDBJ databases">
        <title>Genome sequence of Mycobacterium conceptionense strain MLE.</title>
        <authorList>
            <person name="Greninger A.L."/>
            <person name="Cunningham G."/>
            <person name="Chiu C.Y."/>
            <person name="Miller S."/>
        </authorList>
    </citation>
    <scope>NUCLEOTIDE SEQUENCE [LARGE SCALE GENOMIC DNA]</scope>
    <source>
        <strain evidence="1 2">MLE</strain>
    </source>
</reference>
<dbReference type="OrthoDB" id="9993714at2"/>
<gene>
    <name evidence="1" type="ORF">ACT17_15285</name>
</gene>
<comment type="caution">
    <text evidence="1">The sequence shown here is derived from an EMBL/GenBank/DDBJ whole genome shotgun (WGS) entry which is preliminary data.</text>
</comment>
<protein>
    <submittedName>
        <fullName evidence="1">Uncharacterized protein</fullName>
    </submittedName>
</protein>
<dbReference type="RefSeq" id="WP_048895993.1">
    <property type="nucleotide sequence ID" value="NZ_LFOD01000012.1"/>
</dbReference>
<name>A0A0J8U8A0_9MYCO</name>
<dbReference type="PATRIC" id="fig|451644.5.peg.3170"/>
<evidence type="ECO:0000313" key="1">
    <source>
        <dbReference type="EMBL" id="KMV17641.1"/>
    </source>
</evidence>
<organism evidence="1 2">
    <name type="scientific">Mycolicibacterium conceptionense</name>
    <dbReference type="NCBI Taxonomy" id="451644"/>
    <lineage>
        <taxon>Bacteria</taxon>
        <taxon>Bacillati</taxon>
        <taxon>Actinomycetota</taxon>
        <taxon>Actinomycetes</taxon>
        <taxon>Mycobacteriales</taxon>
        <taxon>Mycobacteriaceae</taxon>
        <taxon>Mycolicibacterium</taxon>
    </lineage>
</organism>
<dbReference type="AlphaFoldDB" id="A0A0J8U8A0"/>
<dbReference type="Proteomes" id="UP000037594">
    <property type="component" value="Unassembled WGS sequence"/>
</dbReference>